<proteinExistence type="predicted"/>
<dbReference type="GeneID" id="19201252"/>
<feature type="transmembrane region" description="Helical" evidence="7">
    <location>
        <begin position="164"/>
        <end position="183"/>
    </location>
</feature>
<dbReference type="SUPFAM" id="SSF103473">
    <property type="entry name" value="MFS general substrate transporter"/>
    <property type="match status" value="2"/>
</dbReference>
<feature type="transmembrane region" description="Helical" evidence="7">
    <location>
        <begin position="892"/>
        <end position="911"/>
    </location>
</feature>
<feature type="compositionally biased region" description="Low complexity" evidence="6">
    <location>
        <begin position="45"/>
        <end position="59"/>
    </location>
</feature>
<keyword evidence="2" id="KW-0813">Transport</keyword>
<feature type="region of interest" description="Disordered" evidence="6">
    <location>
        <begin position="627"/>
        <end position="649"/>
    </location>
</feature>
<accession>A0A5M3MH37</accession>
<feature type="region of interest" description="Disordered" evidence="6">
    <location>
        <begin position="356"/>
        <end position="399"/>
    </location>
</feature>
<dbReference type="KEGG" id="cput:CONPUDRAFT_138776"/>
<feature type="region of interest" description="Disordered" evidence="6">
    <location>
        <begin position="1"/>
        <end position="82"/>
    </location>
</feature>
<feature type="transmembrane region" description="Helical" evidence="7">
    <location>
        <begin position="130"/>
        <end position="152"/>
    </location>
</feature>
<dbReference type="InterPro" id="IPR011701">
    <property type="entry name" value="MFS"/>
</dbReference>
<dbReference type="Proteomes" id="UP000053558">
    <property type="component" value="Unassembled WGS sequence"/>
</dbReference>
<evidence type="ECO:0000256" key="6">
    <source>
        <dbReference type="SAM" id="MobiDB-lite"/>
    </source>
</evidence>
<dbReference type="InterPro" id="IPR036259">
    <property type="entry name" value="MFS_trans_sf"/>
</dbReference>
<evidence type="ECO:0008006" key="10">
    <source>
        <dbReference type="Google" id="ProtNLM"/>
    </source>
</evidence>
<feature type="transmembrane region" description="Helical" evidence="7">
    <location>
        <begin position="95"/>
        <end position="118"/>
    </location>
</feature>
<feature type="transmembrane region" description="Helical" evidence="7">
    <location>
        <begin position="189"/>
        <end position="209"/>
    </location>
</feature>
<keyword evidence="9" id="KW-1185">Reference proteome</keyword>
<feature type="compositionally biased region" description="Polar residues" evidence="6">
    <location>
        <begin position="360"/>
        <end position="385"/>
    </location>
</feature>
<dbReference type="InterPro" id="IPR001958">
    <property type="entry name" value="Tet-R_TetA/multi-R_MdtG-like"/>
</dbReference>
<comment type="caution">
    <text evidence="8">The sequence shown here is derived from an EMBL/GenBank/DDBJ whole genome shotgun (WGS) entry which is preliminary data.</text>
</comment>
<evidence type="ECO:0000256" key="1">
    <source>
        <dbReference type="ARBA" id="ARBA00004141"/>
    </source>
</evidence>
<dbReference type="OrthoDB" id="10262656at2759"/>
<feature type="compositionally biased region" description="Polar residues" evidence="6">
    <location>
        <begin position="1"/>
        <end position="10"/>
    </location>
</feature>
<feature type="transmembrane region" description="Helical" evidence="7">
    <location>
        <begin position="263"/>
        <end position="287"/>
    </location>
</feature>
<dbReference type="OMA" id="NVDNEDP"/>
<evidence type="ECO:0000256" key="4">
    <source>
        <dbReference type="ARBA" id="ARBA00022989"/>
    </source>
</evidence>
<dbReference type="EMBL" id="JH711582">
    <property type="protein sequence ID" value="EIW78548.1"/>
    <property type="molecule type" value="Genomic_DNA"/>
</dbReference>
<evidence type="ECO:0000313" key="9">
    <source>
        <dbReference type="Proteomes" id="UP000053558"/>
    </source>
</evidence>
<feature type="compositionally biased region" description="Polar residues" evidence="6">
    <location>
        <begin position="330"/>
        <end position="342"/>
    </location>
</feature>
<dbReference type="PRINTS" id="PR01035">
    <property type="entry name" value="TCRTETA"/>
</dbReference>
<name>A0A5M3MH37_CONPW</name>
<feature type="transmembrane region" description="Helical" evidence="7">
    <location>
        <begin position="784"/>
        <end position="807"/>
    </location>
</feature>
<sequence length="912" mass="96491">MSSPQGSPNTPRRVFGATDLLGVDDAPDVSPDRRRVSGGGRSLRRPSFIGRWRSSISGSSDGGDGTKSIDKPPIPTAIQSSETYSTPLPTLSMTVLSITMLGEFLSANVSMPFLLLMVKGFGTLHDEAEIAFWTGILVSTFFLTQFLTSLLWATAADRHGQRNVLTLSLFGSAVTVLLFGTATTLKQAIVIRLLQGIFSGAVGVARGCVTSITDTSNEGRAYAIMGFCWGIGGVAGAIIGGSFESPAQKWPQVFEKYELFVKYPYLLPCAVAGLITLTGSFLSLFLARDGGPRGGAIQLPPEKLSPDRPEPIPEEEEEEDVLGTPDLEAMSSNQGRNNSLTGSLRRTLANRLSNYFPRTDSMQSGHSEAPSQSVPLSASPRVSRTSRADGSAYGYTGPRGRGVSGSFGFGGPRRVSVASSLRRRRGSGVEGSYTVSGSFSESAADLNFAQRLLLANENAVTNIADLWVAAAMNVDAEDPFENESDIEEDIARLRRPEDGGEPSGSFAGDDESYRDYPDVEHAAEYSDAGTARADADEATDDINSITSTPVARRTMVSPSPHLPASPRIGTRASMVTFAADPPRRASSALRRMPSATPSIFSHAGVRTPSAVLDAQARAEEGVAAIDLGPNPPFSEGAHGHGQASGSGSGSGLGGVGLGIVAGGIAAAAPGTQAARRTASGVSMVRTSTMDAIMEGGREQEAQPPSLMSQLPMLVIVQYGLLALHSTTHDQVFLSYLVSDYGSGGLNLNPGHFSQLIALMCLAQIVYQFYLYPNIGPPRGRFSHLTMFRIGSFLFIPAYVTVTMYRVFASPNNDGNFILMSALAVSRAIRYCGNTFAYTAVSILLNYMTPPHVVGFANGVAQSIVSLARCFGPIVGGYLWAASTQDNPAGYPIGFFACAAFCALAIAHSFFIR</sequence>
<feature type="transmembrane region" description="Helical" evidence="7">
    <location>
        <begin position="859"/>
        <end position="880"/>
    </location>
</feature>
<gene>
    <name evidence="8" type="ORF">CONPUDRAFT_138776</name>
</gene>
<evidence type="ECO:0000313" key="8">
    <source>
        <dbReference type="EMBL" id="EIW78548.1"/>
    </source>
</evidence>
<dbReference type="AlphaFoldDB" id="A0A5M3MH37"/>
<comment type="subcellular location">
    <subcellularLocation>
        <location evidence="1">Membrane</location>
        <topology evidence="1">Multi-pass membrane protein</topology>
    </subcellularLocation>
</comment>
<dbReference type="PANTHER" id="PTHR23504:SF17">
    <property type="entry name" value="MAJOR FACILITATOR SUPERFAMILY (MFS) PROFILE DOMAIN-CONTAINING PROTEIN"/>
    <property type="match status" value="1"/>
</dbReference>
<feature type="region of interest" description="Disordered" evidence="6">
    <location>
        <begin position="295"/>
        <end position="342"/>
    </location>
</feature>
<reference evidence="9" key="1">
    <citation type="journal article" date="2012" name="Science">
        <title>The Paleozoic origin of enzymatic lignin decomposition reconstructed from 31 fungal genomes.</title>
        <authorList>
            <person name="Floudas D."/>
            <person name="Binder M."/>
            <person name="Riley R."/>
            <person name="Barry K."/>
            <person name="Blanchette R.A."/>
            <person name="Henrissat B."/>
            <person name="Martinez A.T."/>
            <person name="Otillar R."/>
            <person name="Spatafora J.W."/>
            <person name="Yadav J.S."/>
            <person name="Aerts A."/>
            <person name="Benoit I."/>
            <person name="Boyd A."/>
            <person name="Carlson A."/>
            <person name="Copeland A."/>
            <person name="Coutinho P.M."/>
            <person name="de Vries R.P."/>
            <person name="Ferreira P."/>
            <person name="Findley K."/>
            <person name="Foster B."/>
            <person name="Gaskell J."/>
            <person name="Glotzer D."/>
            <person name="Gorecki P."/>
            <person name="Heitman J."/>
            <person name="Hesse C."/>
            <person name="Hori C."/>
            <person name="Igarashi K."/>
            <person name="Jurgens J.A."/>
            <person name="Kallen N."/>
            <person name="Kersten P."/>
            <person name="Kohler A."/>
            <person name="Kuees U."/>
            <person name="Kumar T.K.A."/>
            <person name="Kuo A."/>
            <person name="LaButti K."/>
            <person name="Larrondo L.F."/>
            <person name="Lindquist E."/>
            <person name="Ling A."/>
            <person name="Lombard V."/>
            <person name="Lucas S."/>
            <person name="Lundell T."/>
            <person name="Martin R."/>
            <person name="McLaughlin D.J."/>
            <person name="Morgenstern I."/>
            <person name="Morin E."/>
            <person name="Murat C."/>
            <person name="Nagy L.G."/>
            <person name="Nolan M."/>
            <person name="Ohm R.A."/>
            <person name="Patyshakuliyeva A."/>
            <person name="Rokas A."/>
            <person name="Ruiz-Duenas F.J."/>
            <person name="Sabat G."/>
            <person name="Salamov A."/>
            <person name="Samejima M."/>
            <person name="Schmutz J."/>
            <person name="Slot J.C."/>
            <person name="St John F."/>
            <person name="Stenlid J."/>
            <person name="Sun H."/>
            <person name="Sun S."/>
            <person name="Syed K."/>
            <person name="Tsang A."/>
            <person name="Wiebenga A."/>
            <person name="Young D."/>
            <person name="Pisabarro A."/>
            <person name="Eastwood D.C."/>
            <person name="Martin F."/>
            <person name="Cullen D."/>
            <person name="Grigoriev I.V."/>
            <person name="Hibbett D.S."/>
        </authorList>
    </citation>
    <scope>NUCLEOTIDE SEQUENCE [LARGE SCALE GENOMIC DNA]</scope>
    <source>
        <strain evidence="9">RWD-64-598 SS2</strain>
    </source>
</reference>
<dbReference type="Gene3D" id="1.20.1250.20">
    <property type="entry name" value="MFS general substrate transporter like domains"/>
    <property type="match status" value="2"/>
</dbReference>
<evidence type="ECO:0000256" key="2">
    <source>
        <dbReference type="ARBA" id="ARBA00022448"/>
    </source>
</evidence>
<keyword evidence="4 7" id="KW-1133">Transmembrane helix</keyword>
<evidence type="ECO:0000256" key="5">
    <source>
        <dbReference type="ARBA" id="ARBA00023136"/>
    </source>
</evidence>
<organism evidence="8 9">
    <name type="scientific">Coniophora puteana (strain RWD-64-598)</name>
    <name type="common">Brown rot fungus</name>
    <dbReference type="NCBI Taxonomy" id="741705"/>
    <lineage>
        <taxon>Eukaryota</taxon>
        <taxon>Fungi</taxon>
        <taxon>Dikarya</taxon>
        <taxon>Basidiomycota</taxon>
        <taxon>Agaricomycotina</taxon>
        <taxon>Agaricomycetes</taxon>
        <taxon>Agaricomycetidae</taxon>
        <taxon>Boletales</taxon>
        <taxon>Coniophorineae</taxon>
        <taxon>Coniophoraceae</taxon>
        <taxon>Coniophora</taxon>
    </lineage>
</organism>
<dbReference type="GO" id="GO:0016020">
    <property type="term" value="C:membrane"/>
    <property type="evidence" value="ECO:0007669"/>
    <property type="project" value="UniProtKB-SubCell"/>
</dbReference>
<keyword evidence="5 7" id="KW-0472">Membrane</keyword>
<feature type="region of interest" description="Disordered" evidence="6">
    <location>
        <begin position="492"/>
        <end position="514"/>
    </location>
</feature>
<evidence type="ECO:0000256" key="3">
    <source>
        <dbReference type="ARBA" id="ARBA00022692"/>
    </source>
</evidence>
<feature type="compositionally biased region" description="Acidic residues" evidence="6">
    <location>
        <begin position="312"/>
        <end position="321"/>
    </location>
</feature>
<dbReference type="RefSeq" id="XP_007771562.1">
    <property type="nucleotide sequence ID" value="XM_007773372.1"/>
</dbReference>
<dbReference type="PANTHER" id="PTHR23504">
    <property type="entry name" value="MAJOR FACILITATOR SUPERFAMILY DOMAIN-CONTAINING PROTEIN 10"/>
    <property type="match status" value="1"/>
</dbReference>
<dbReference type="Pfam" id="PF07690">
    <property type="entry name" value="MFS_1"/>
    <property type="match status" value="1"/>
</dbReference>
<evidence type="ECO:0000256" key="7">
    <source>
        <dbReference type="SAM" id="Phobius"/>
    </source>
</evidence>
<feature type="transmembrane region" description="Helical" evidence="7">
    <location>
        <begin position="827"/>
        <end position="847"/>
    </location>
</feature>
<dbReference type="GO" id="GO:0022857">
    <property type="term" value="F:transmembrane transporter activity"/>
    <property type="evidence" value="ECO:0007669"/>
    <property type="project" value="InterPro"/>
</dbReference>
<feature type="transmembrane region" description="Helical" evidence="7">
    <location>
        <begin position="221"/>
        <end position="243"/>
    </location>
</feature>
<protein>
    <recommendedName>
        <fullName evidence="10">Major facilitator superfamily MFS-1</fullName>
    </recommendedName>
</protein>
<keyword evidence="3 7" id="KW-0812">Transmembrane</keyword>